<dbReference type="Gene3D" id="3.30.565.10">
    <property type="entry name" value="Histidine kinase-like ATPase, C-terminal domain"/>
    <property type="match status" value="1"/>
</dbReference>
<feature type="non-terminal residue" evidence="5">
    <location>
        <position position="1"/>
    </location>
</feature>
<dbReference type="GO" id="GO:0004673">
    <property type="term" value="F:protein histidine kinase activity"/>
    <property type="evidence" value="ECO:0007669"/>
    <property type="project" value="UniProtKB-EC"/>
</dbReference>
<dbReference type="SUPFAM" id="SSF55874">
    <property type="entry name" value="ATPase domain of HSP90 chaperone/DNA topoisomerase II/histidine kinase"/>
    <property type="match status" value="1"/>
</dbReference>
<evidence type="ECO:0000256" key="3">
    <source>
        <dbReference type="SAM" id="MobiDB-lite"/>
    </source>
</evidence>
<comment type="catalytic activity">
    <reaction evidence="1">
        <text>ATP + protein L-histidine = ADP + protein N-phospho-L-histidine.</text>
        <dbReference type="EC" id="2.7.13.3"/>
    </reaction>
</comment>
<proteinExistence type="predicted"/>
<sequence length="242" mass="26406">AQDFNRLLDTILGYTAMLAQRMADQPEAAHIVEEIARASEQAAGLSRQLFTFSRGDVEGHQPLHLSTVVHDMERILERIIDTDIRYEADSPEDVWPVSADPAQVEQVLLNFMINARDALENGGTIKVRYENVTLEDGLAGLDLKPGSYVLLSVSDDGPGIDPNHLNNIFDPFFTTKEDEKAAGLGLSTVHGIMKQNHGAVLAKSAPGEGATFCAYFPRSYEEPGLGPNGEPDSPEDDFRKAA</sequence>
<dbReference type="InterPro" id="IPR004358">
    <property type="entry name" value="Sig_transdc_His_kin-like_C"/>
</dbReference>
<evidence type="ECO:0000256" key="2">
    <source>
        <dbReference type="ARBA" id="ARBA00012438"/>
    </source>
</evidence>
<dbReference type="Proteomes" id="UP000547674">
    <property type="component" value="Unassembled WGS sequence"/>
</dbReference>
<feature type="domain" description="Histidine kinase" evidence="4">
    <location>
        <begin position="1"/>
        <end position="220"/>
    </location>
</feature>
<dbReference type="EC" id="2.7.13.3" evidence="2"/>
<reference evidence="5 6" key="1">
    <citation type="submission" date="2020-03" db="EMBL/GenBank/DDBJ databases">
        <title>Metabolic flexibility allows generalist bacteria to become dominant in a frequently disturbed ecosystem.</title>
        <authorList>
            <person name="Chen Y.-J."/>
            <person name="Leung P.M."/>
            <person name="Bay S.K."/>
            <person name="Hugenholtz P."/>
            <person name="Kessler A.J."/>
            <person name="Shelley G."/>
            <person name="Waite D.W."/>
            <person name="Cook P.L."/>
            <person name="Greening C."/>
        </authorList>
    </citation>
    <scope>NUCLEOTIDE SEQUENCE [LARGE SCALE GENOMIC DNA]</scope>
    <source>
        <strain evidence="5">SS_bin_28</strain>
    </source>
</reference>
<name>A0A7Y2E5P9_UNCEI</name>
<gene>
    <name evidence="5" type="ORF">HKN21_00360</name>
</gene>
<protein>
    <recommendedName>
        <fullName evidence="2">histidine kinase</fullName>
        <ecNumber evidence="2">2.7.13.3</ecNumber>
    </recommendedName>
</protein>
<dbReference type="InterPro" id="IPR003594">
    <property type="entry name" value="HATPase_dom"/>
</dbReference>
<dbReference type="PROSITE" id="PS50109">
    <property type="entry name" value="HIS_KIN"/>
    <property type="match status" value="1"/>
</dbReference>
<accession>A0A7Y2E5P9</accession>
<evidence type="ECO:0000313" key="5">
    <source>
        <dbReference type="EMBL" id="NNF05185.1"/>
    </source>
</evidence>
<evidence type="ECO:0000313" key="6">
    <source>
        <dbReference type="Proteomes" id="UP000547674"/>
    </source>
</evidence>
<evidence type="ECO:0000256" key="1">
    <source>
        <dbReference type="ARBA" id="ARBA00000085"/>
    </source>
</evidence>
<dbReference type="PRINTS" id="PR00344">
    <property type="entry name" value="BCTRLSENSOR"/>
</dbReference>
<dbReference type="SMART" id="SM00387">
    <property type="entry name" value="HATPase_c"/>
    <property type="match status" value="1"/>
</dbReference>
<feature type="region of interest" description="Disordered" evidence="3">
    <location>
        <begin position="221"/>
        <end position="242"/>
    </location>
</feature>
<dbReference type="PANTHER" id="PTHR43065">
    <property type="entry name" value="SENSOR HISTIDINE KINASE"/>
    <property type="match status" value="1"/>
</dbReference>
<dbReference type="Gene3D" id="1.10.287.130">
    <property type="match status" value="1"/>
</dbReference>
<comment type="caution">
    <text evidence="5">The sequence shown here is derived from an EMBL/GenBank/DDBJ whole genome shotgun (WGS) entry which is preliminary data.</text>
</comment>
<dbReference type="InterPro" id="IPR036890">
    <property type="entry name" value="HATPase_C_sf"/>
</dbReference>
<evidence type="ECO:0000259" key="4">
    <source>
        <dbReference type="PROSITE" id="PS50109"/>
    </source>
</evidence>
<dbReference type="EMBL" id="JABDJR010000008">
    <property type="protein sequence ID" value="NNF05185.1"/>
    <property type="molecule type" value="Genomic_DNA"/>
</dbReference>
<dbReference type="Pfam" id="PF02518">
    <property type="entry name" value="HATPase_c"/>
    <property type="match status" value="1"/>
</dbReference>
<dbReference type="PANTHER" id="PTHR43065:SF42">
    <property type="entry name" value="TWO-COMPONENT SENSOR PPRA"/>
    <property type="match status" value="1"/>
</dbReference>
<dbReference type="AlphaFoldDB" id="A0A7Y2E5P9"/>
<dbReference type="InterPro" id="IPR005467">
    <property type="entry name" value="His_kinase_dom"/>
</dbReference>
<organism evidence="5 6">
    <name type="scientific">Eiseniibacteriota bacterium</name>
    <dbReference type="NCBI Taxonomy" id="2212470"/>
    <lineage>
        <taxon>Bacteria</taxon>
        <taxon>Candidatus Eiseniibacteriota</taxon>
    </lineage>
</organism>